<protein>
    <recommendedName>
        <fullName evidence="9">Histidinol-phosphate aminotransferase</fullName>
        <ecNumber evidence="9">2.6.1.9</ecNumber>
    </recommendedName>
    <alternativeName>
        <fullName evidence="9">Imidazole acetol-phosphate transaminase</fullName>
    </alternativeName>
</protein>
<dbReference type="GO" id="GO:0004400">
    <property type="term" value="F:histidinol-phosphate transaminase activity"/>
    <property type="evidence" value="ECO:0007669"/>
    <property type="project" value="UniProtKB-EC"/>
</dbReference>
<keyword evidence="6 9" id="KW-0663">Pyridoxal phosphate</keyword>
<evidence type="ECO:0000256" key="8">
    <source>
        <dbReference type="ARBA" id="ARBA00047481"/>
    </source>
</evidence>
<reference evidence="12" key="1">
    <citation type="journal article" date="2019" name="Int. J. Syst. Evol. Microbiol.">
        <title>The Global Catalogue of Microorganisms (GCM) 10K type strain sequencing project: providing services to taxonomists for standard genome sequencing and annotation.</title>
        <authorList>
            <consortium name="The Broad Institute Genomics Platform"/>
            <consortium name="The Broad Institute Genome Sequencing Center for Infectious Disease"/>
            <person name="Wu L."/>
            <person name="Ma J."/>
        </authorList>
    </citation>
    <scope>NUCLEOTIDE SEQUENCE [LARGE SCALE GENOMIC DNA]</scope>
    <source>
        <strain evidence="12">CCUG 54822</strain>
    </source>
</reference>
<dbReference type="EC" id="2.6.1.9" evidence="9"/>
<evidence type="ECO:0000256" key="7">
    <source>
        <dbReference type="ARBA" id="ARBA00023102"/>
    </source>
</evidence>
<evidence type="ECO:0000256" key="3">
    <source>
        <dbReference type="ARBA" id="ARBA00011738"/>
    </source>
</evidence>
<evidence type="ECO:0000259" key="10">
    <source>
        <dbReference type="Pfam" id="PF00155"/>
    </source>
</evidence>
<keyword evidence="12" id="KW-1185">Reference proteome</keyword>
<dbReference type="NCBIfam" id="TIGR01141">
    <property type="entry name" value="hisC"/>
    <property type="match status" value="1"/>
</dbReference>
<keyword evidence="4 9" id="KW-0032">Aminotransferase</keyword>
<dbReference type="InterPro" id="IPR015422">
    <property type="entry name" value="PyrdxlP-dep_Trfase_small"/>
</dbReference>
<comment type="cofactor">
    <cofactor evidence="1 9">
        <name>pyridoxal 5'-phosphate</name>
        <dbReference type="ChEBI" id="CHEBI:597326"/>
    </cofactor>
</comment>
<dbReference type="Gene3D" id="3.40.640.10">
    <property type="entry name" value="Type I PLP-dependent aspartate aminotransferase-like (Major domain)"/>
    <property type="match status" value="1"/>
</dbReference>
<dbReference type="InterPro" id="IPR005861">
    <property type="entry name" value="HisP_aminotrans"/>
</dbReference>
<dbReference type="InterPro" id="IPR050106">
    <property type="entry name" value="HistidinolP_aminotransfase"/>
</dbReference>
<comment type="catalytic activity">
    <reaction evidence="8 9">
        <text>L-histidinol phosphate + 2-oxoglutarate = 3-(imidazol-4-yl)-2-oxopropyl phosphate + L-glutamate</text>
        <dbReference type="Rhea" id="RHEA:23744"/>
        <dbReference type="ChEBI" id="CHEBI:16810"/>
        <dbReference type="ChEBI" id="CHEBI:29985"/>
        <dbReference type="ChEBI" id="CHEBI:57766"/>
        <dbReference type="ChEBI" id="CHEBI:57980"/>
        <dbReference type="EC" id="2.6.1.9"/>
    </reaction>
</comment>
<dbReference type="EMBL" id="JBHTNH010000007">
    <property type="protein sequence ID" value="MFD1361184.1"/>
    <property type="molecule type" value="Genomic_DNA"/>
</dbReference>
<evidence type="ECO:0000256" key="2">
    <source>
        <dbReference type="ARBA" id="ARBA00005011"/>
    </source>
</evidence>
<dbReference type="PANTHER" id="PTHR43643:SF3">
    <property type="entry name" value="HISTIDINOL-PHOSPHATE AMINOTRANSFERASE"/>
    <property type="match status" value="1"/>
</dbReference>
<dbReference type="Proteomes" id="UP001597178">
    <property type="component" value="Unassembled WGS sequence"/>
</dbReference>
<organism evidence="11 12">
    <name type="scientific">Lentibacillus salinarum</name>
    <dbReference type="NCBI Taxonomy" id="446820"/>
    <lineage>
        <taxon>Bacteria</taxon>
        <taxon>Bacillati</taxon>
        <taxon>Bacillota</taxon>
        <taxon>Bacilli</taxon>
        <taxon>Bacillales</taxon>
        <taxon>Bacillaceae</taxon>
        <taxon>Lentibacillus</taxon>
    </lineage>
</organism>
<evidence type="ECO:0000313" key="11">
    <source>
        <dbReference type="EMBL" id="MFD1361184.1"/>
    </source>
</evidence>
<evidence type="ECO:0000256" key="1">
    <source>
        <dbReference type="ARBA" id="ARBA00001933"/>
    </source>
</evidence>
<dbReference type="InterPro" id="IPR001917">
    <property type="entry name" value="Aminotrans_II_pyridoxalP_BS"/>
</dbReference>
<keyword evidence="7 9" id="KW-0368">Histidine biosynthesis</keyword>
<name>A0ABW3ZSF0_9BACI</name>
<comment type="pathway">
    <text evidence="2 9">Amino-acid biosynthesis; L-histidine biosynthesis; L-histidine from 5-phospho-alpha-D-ribose 1-diphosphate: step 7/9.</text>
</comment>
<evidence type="ECO:0000256" key="5">
    <source>
        <dbReference type="ARBA" id="ARBA00022679"/>
    </source>
</evidence>
<dbReference type="PROSITE" id="PS00599">
    <property type="entry name" value="AA_TRANSFER_CLASS_2"/>
    <property type="match status" value="1"/>
</dbReference>
<evidence type="ECO:0000256" key="6">
    <source>
        <dbReference type="ARBA" id="ARBA00022898"/>
    </source>
</evidence>
<proteinExistence type="inferred from homology"/>
<dbReference type="SUPFAM" id="SSF53383">
    <property type="entry name" value="PLP-dependent transferases"/>
    <property type="match status" value="1"/>
</dbReference>
<evidence type="ECO:0000256" key="4">
    <source>
        <dbReference type="ARBA" id="ARBA00022576"/>
    </source>
</evidence>
<feature type="domain" description="Aminotransferase class I/classII large" evidence="10">
    <location>
        <begin position="25"/>
        <end position="347"/>
    </location>
</feature>
<dbReference type="Pfam" id="PF00155">
    <property type="entry name" value="Aminotran_1_2"/>
    <property type="match status" value="1"/>
</dbReference>
<dbReference type="PANTHER" id="PTHR43643">
    <property type="entry name" value="HISTIDINOL-PHOSPHATE AMINOTRANSFERASE 2"/>
    <property type="match status" value="1"/>
</dbReference>
<comment type="similarity">
    <text evidence="9">Belongs to the class-II pyridoxal-phosphate-dependent aminotransferase family. Histidinol-phosphate aminotransferase subfamily.</text>
</comment>
<accession>A0ABW3ZSF0</accession>
<dbReference type="InterPro" id="IPR015424">
    <property type="entry name" value="PyrdxlP-dep_Trfase"/>
</dbReference>
<gene>
    <name evidence="9 11" type="primary">hisC</name>
    <name evidence="11" type="ORF">ACFQ4A_05805</name>
</gene>
<dbReference type="InterPro" id="IPR015421">
    <property type="entry name" value="PyrdxlP-dep_Trfase_major"/>
</dbReference>
<keyword evidence="9" id="KW-0028">Amino-acid biosynthesis</keyword>
<evidence type="ECO:0000313" key="12">
    <source>
        <dbReference type="Proteomes" id="UP001597178"/>
    </source>
</evidence>
<dbReference type="InterPro" id="IPR004839">
    <property type="entry name" value="Aminotransferase_I/II_large"/>
</dbReference>
<comment type="caution">
    <text evidence="11">The sequence shown here is derived from an EMBL/GenBank/DDBJ whole genome shotgun (WGS) entry which is preliminary data.</text>
</comment>
<keyword evidence="5 9" id="KW-0808">Transferase</keyword>
<dbReference type="RefSeq" id="WP_382398558.1">
    <property type="nucleotide sequence ID" value="NZ_JBHTNH010000007.1"/>
</dbReference>
<evidence type="ECO:0000256" key="9">
    <source>
        <dbReference type="HAMAP-Rule" id="MF_01023"/>
    </source>
</evidence>
<dbReference type="CDD" id="cd00609">
    <property type="entry name" value="AAT_like"/>
    <property type="match status" value="1"/>
</dbReference>
<dbReference type="Gene3D" id="3.90.1150.10">
    <property type="entry name" value="Aspartate Aminotransferase, domain 1"/>
    <property type="match status" value="1"/>
</dbReference>
<comment type="subunit">
    <text evidence="3 9">Homodimer.</text>
</comment>
<feature type="modified residue" description="N6-(pyridoxal phosphate)lysine" evidence="9">
    <location>
        <position position="210"/>
    </location>
</feature>
<dbReference type="HAMAP" id="MF_01023">
    <property type="entry name" value="HisC_aminotrans_2"/>
    <property type="match status" value="1"/>
</dbReference>
<sequence>MTKFWSDTVRRTEPYVPGEQLNDPDIVKLNTNENPYGPSPRVIEAIQSELTRKLHLYPSPGVETLRDSIGRNYNLDQDYVFVGNGSDEVLAFSFMAFFNQDAAIRFPAVTYSFYPVYSKLFRIPYEQVPLNRDFSIPAETFFGAEGGVIIANPNAPTGLYLDVNTIEDIVVNNPDQVVIIDEAYIDFAPASAASLVQHYPNLLIVQTMSKSRSLAGLRVGFAIGDPGLIKALIRIKDSFNSYTVDRLAIAGATAAIQDNTYFRTTTEKIISTREWLIPEMKKRGFHVLPSRANFIFASHYKAPAEFLYHNLKQQKFLVRHFNKPEIDGYLRITIGSDEQMAHFLDAVDHILSSADLAVRD</sequence>